<feature type="compositionally biased region" description="Low complexity" evidence="1">
    <location>
        <begin position="137"/>
        <end position="163"/>
    </location>
</feature>
<gene>
    <name evidence="2" type="ORF">EST38_g13275</name>
</gene>
<feature type="region of interest" description="Disordered" evidence="1">
    <location>
        <begin position="269"/>
        <end position="297"/>
    </location>
</feature>
<reference evidence="2 3" key="1">
    <citation type="submission" date="2019-01" db="EMBL/GenBank/DDBJ databases">
        <title>Draft genome sequence of Psathyrella aberdarensis IHI B618.</title>
        <authorList>
            <person name="Buettner E."/>
            <person name="Kellner H."/>
        </authorList>
    </citation>
    <scope>NUCLEOTIDE SEQUENCE [LARGE SCALE GENOMIC DNA]</scope>
    <source>
        <strain evidence="2 3">IHI B618</strain>
    </source>
</reference>
<evidence type="ECO:0000313" key="3">
    <source>
        <dbReference type="Proteomes" id="UP000290288"/>
    </source>
</evidence>
<feature type="region of interest" description="Disordered" evidence="1">
    <location>
        <begin position="1"/>
        <end position="178"/>
    </location>
</feature>
<name>A0A4Q2D0C4_9AGAR</name>
<sequence length="315" mass="33434">MPPLRDNNPNANAKLGRANPLARTKSYGKGIGENPLNDAPDPFVPKAKKSLGRLRTVASPTTPTPSMRPGRRPTQSKQATRKSVLFLSPLAQPWSGPTTSVDGASSAHWEPANLRQLSPFRSGSDDISPGHYADAGSSSSSTVDSESQSQSLTSGLGSTQSGLMGDVSAYSTPPSGKVLAPMSSGHRFFYSPLSSRAQVLKTMKVFTPARVKIEEQRAVIPPAHRVEEPSPSSRGSATRGAGLGSPFDLAWPSLQMFELTDDKDSLVLADEQNISGNESTDDGEGSTVSESGYETSQDSYYNGGTFKLSMSFVSY</sequence>
<feature type="compositionally biased region" description="Polar residues" evidence="1">
    <location>
        <begin position="286"/>
        <end position="297"/>
    </location>
</feature>
<proteinExistence type="predicted"/>
<evidence type="ECO:0000256" key="1">
    <source>
        <dbReference type="SAM" id="MobiDB-lite"/>
    </source>
</evidence>
<organism evidence="2 3">
    <name type="scientific">Candolleomyces aberdarensis</name>
    <dbReference type="NCBI Taxonomy" id="2316362"/>
    <lineage>
        <taxon>Eukaryota</taxon>
        <taxon>Fungi</taxon>
        <taxon>Dikarya</taxon>
        <taxon>Basidiomycota</taxon>
        <taxon>Agaricomycotina</taxon>
        <taxon>Agaricomycetes</taxon>
        <taxon>Agaricomycetidae</taxon>
        <taxon>Agaricales</taxon>
        <taxon>Agaricineae</taxon>
        <taxon>Psathyrellaceae</taxon>
        <taxon>Candolleomyces</taxon>
    </lineage>
</organism>
<dbReference type="AlphaFoldDB" id="A0A4Q2D0C4"/>
<evidence type="ECO:0000313" key="2">
    <source>
        <dbReference type="EMBL" id="RXW12583.1"/>
    </source>
</evidence>
<dbReference type="Proteomes" id="UP000290288">
    <property type="component" value="Unassembled WGS sequence"/>
</dbReference>
<feature type="region of interest" description="Disordered" evidence="1">
    <location>
        <begin position="220"/>
        <end position="241"/>
    </location>
</feature>
<accession>A0A4Q2D0C4</accession>
<comment type="caution">
    <text evidence="2">The sequence shown here is derived from an EMBL/GenBank/DDBJ whole genome shotgun (WGS) entry which is preliminary data.</text>
</comment>
<protein>
    <submittedName>
        <fullName evidence="2">Uncharacterized protein</fullName>
    </submittedName>
</protein>
<dbReference type="EMBL" id="SDEE01001193">
    <property type="protein sequence ID" value="RXW12583.1"/>
    <property type="molecule type" value="Genomic_DNA"/>
</dbReference>
<keyword evidence="3" id="KW-1185">Reference proteome</keyword>